<protein>
    <submittedName>
        <fullName evidence="1">Uncharacterized protein</fullName>
    </submittedName>
</protein>
<comment type="caution">
    <text evidence="1">The sequence shown here is derived from an EMBL/GenBank/DDBJ whole genome shotgun (WGS) entry which is preliminary data.</text>
</comment>
<evidence type="ECO:0000313" key="1">
    <source>
        <dbReference type="EMBL" id="KAI5662490.1"/>
    </source>
</evidence>
<evidence type="ECO:0000313" key="2">
    <source>
        <dbReference type="Proteomes" id="UP001060085"/>
    </source>
</evidence>
<dbReference type="Proteomes" id="UP001060085">
    <property type="component" value="Linkage Group LG05"/>
</dbReference>
<keyword evidence="2" id="KW-1185">Reference proteome</keyword>
<dbReference type="EMBL" id="CM044705">
    <property type="protein sequence ID" value="KAI5662490.1"/>
    <property type="molecule type" value="Genomic_DNA"/>
</dbReference>
<organism evidence="1 2">
    <name type="scientific">Catharanthus roseus</name>
    <name type="common">Madagascar periwinkle</name>
    <name type="synonym">Vinca rosea</name>
    <dbReference type="NCBI Taxonomy" id="4058"/>
    <lineage>
        <taxon>Eukaryota</taxon>
        <taxon>Viridiplantae</taxon>
        <taxon>Streptophyta</taxon>
        <taxon>Embryophyta</taxon>
        <taxon>Tracheophyta</taxon>
        <taxon>Spermatophyta</taxon>
        <taxon>Magnoliopsida</taxon>
        <taxon>eudicotyledons</taxon>
        <taxon>Gunneridae</taxon>
        <taxon>Pentapetalae</taxon>
        <taxon>asterids</taxon>
        <taxon>lamiids</taxon>
        <taxon>Gentianales</taxon>
        <taxon>Apocynaceae</taxon>
        <taxon>Rauvolfioideae</taxon>
        <taxon>Vinceae</taxon>
        <taxon>Catharanthinae</taxon>
        <taxon>Catharanthus</taxon>
    </lineage>
</organism>
<gene>
    <name evidence="1" type="ORF">M9H77_21813</name>
</gene>
<reference evidence="2" key="1">
    <citation type="journal article" date="2023" name="Nat. Plants">
        <title>Single-cell RNA sequencing provides a high-resolution roadmap for understanding the multicellular compartmentation of specialized metabolism.</title>
        <authorList>
            <person name="Sun S."/>
            <person name="Shen X."/>
            <person name="Li Y."/>
            <person name="Li Y."/>
            <person name="Wang S."/>
            <person name="Li R."/>
            <person name="Zhang H."/>
            <person name="Shen G."/>
            <person name="Guo B."/>
            <person name="Wei J."/>
            <person name="Xu J."/>
            <person name="St-Pierre B."/>
            <person name="Chen S."/>
            <person name="Sun C."/>
        </authorList>
    </citation>
    <scope>NUCLEOTIDE SEQUENCE [LARGE SCALE GENOMIC DNA]</scope>
</reference>
<sequence length="173" mass="20291">MKVPSFYKENHLFYFTLYNMNNDNKMLYLWIIVLVEFILIQRQTASITHDTNTINITEHVTVVTQIISDEPSMLYLTVNDDDDENDHSEKTTSYLEEELQIPVNPVIENTMTLWKSSQWFSSTRYDYTQSGAFLDMYSGSPIDDLIESSTLRLLDWNDSMTDIQLGMRFVDKV</sequence>
<proteinExistence type="predicted"/>
<accession>A0ACC0AQ58</accession>
<name>A0ACC0AQ58_CATRO</name>